<name>A0A8S1HRS8_9PELO</name>
<dbReference type="Proteomes" id="UP000835052">
    <property type="component" value="Unassembled WGS sequence"/>
</dbReference>
<protein>
    <submittedName>
        <fullName evidence="2">Uncharacterized protein</fullName>
    </submittedName>
</protein>
<evidence type="ECO:0000313" key="3">
    <source>
        <dbReference type="Proteomes" id="UP000835052"/>
    </source>
</evidence>
<dbReference type="EMBL" id="CAJGYM010000128">
    <property type="protein sequence ID" value="CAD6198512.1"/>
    <property type="molecule type" value="Genomic_DNA"/>
</dbReference>
<feature type="compositionally biased region" description="Basic and acidic residues" evidence="1">
    <location>
        <begin position="132"/>
        <end position="149"/>
    </location>
</feature>
<comment type="caution">
    <text evidence="2">The sequence shown here is derived from an EMBL/GenBank/DDBJ whole genome shotgun (WGS) entry which is preliminary data.</text>
</comment>
<feature type="compositionally biased region" description="Basic and acidic residues" evidence="1">
    <location>
        <begin position="110"/>
        <end position="123"/>
    </location>
</feature>
<evidence type="ECO:0000313" key="2">
    <source>
        <dbReference type="EMBL" id="CAD6198512.1"/>
    </source>
</evidence>
<proteinExistence type="predicted"/>
<keyword evidence="3" id="KW-1185">Reference proteome</keyword>
<reference evidence="2" key="1">
    <citation type="submission" date="2020-10" db="EMBL/GenBank/DDBJ databases">
        <authorList>
            <person name="Kikuchi T."/>
        </authorList>
    </citation>
    <scope>NUCLEOTIDE SEQUENCE</scope>
    <source>
        <strain evidence="2">NKZ352</strain>
    </source>
</reference>
<gene>
    <name evidence="2" type="ORF">CAUJ_LOCUS14418</name>
</gene>
<feature type="compositionally biased region" description="Basic and acidic residues" evidence="1">
    <location>
        <begin position="61"/>
        <end position="76"/>
    </location>
</feature>
<organism evidence="2 3">
    <name type="scientific">Caenorhabditis auriculariae</name>
    <dbReference type="NCBI Taxonomy" id="2777116"/>
    <lineage>
        <taxon>Eukaryota</taxon>
        <taxon>Metazoa</taxon>
        <taxon>Ecdysozoa</taxon>
        <taxon>Nematoda</taxon>
        <taxon>Chromadorea</taxon>
        <taxon>Rhabditida</taxon>
        <taxon>Rhabditina</taxon>
        <taxon>Rhabditomorpha</taxon>
        <taxon>Rhabditoidea</taxon>
        <taxon>Rhabditidae</taxon>
        <taxon>Peloderinae</taxon>
        <taxon>Caenorhabditis</taxon>
    </lineage>
</organism>
<feature type="region of interest" description="Disordered" evidence="1">
    <location>
        <begin position="61"/>
        <end position="149"/>
    </location>
</feature>
<evidence type="ECO:0000256" key="1">
    <source>
        <dbReference type="SAM" id="MobiDB-lite"/>
    </source>
</evidence>
<sequence>MLSRTEIVINNASRVYLQSSYRMAHNSERGILGNAIDKTKDLAEATSEKLKDAYNSVVGGAKEEVQKQGKNTRDNSWEATGSRPASGVDNVNDANQKKGPAETCENVKGTNERKLQHVEKKYNETSYSGQQKIDHAEGASRGGRDDVRN</sequence>
<dbReference type="AlphaFoldDB" id="A0A8S1HRS8"/>
<accession>A0A8S1HRS8</accession>